<dbReference type="GeneID" id="136811594"/>
<dbReference type="PANTHER" id="PTHR15668:SF4">
    <property type="entry name" value="COILED-COIL DOMAIN-CONTAINING PROTEIN 22"/>
    <property type="match status" value="1"/>
</dbReference>
<proteinExistence type="inferred from homology"/>
<dbReference type="GO" id="GO:2000060">
    <property type="term" value="P:positive regulation of ubiquitin-dependent protein catabolic process"/>
    <property type="evidence" value="ECO:0007669"/>
    <property type="project" value="TreeGrafter"/>
</dbReference>
<feature type="coiled-coil region" evidence="2">
    <location>
        <begin position="608"/>
        <end position="635"/>
    </location>
</feature>
<dbReference type="PANTHER" id="PTHR15668">
    <property type="entry name" value="JM1 PROTEIN"/>
    <property type="match status" value="1"/>
</dbReference>
<evidence type="ECO:0008006" key="8">
    <source>
        <dbReference type="Google" id="ProtNLM"/>
    </source>
</evidence>
<dbReference type="Pfam" id="PF05667">
    <property type="entry name" value="CCDC22_CC"/>
    <property type="match status" value="1"/>
</dbReference>
<reference evidence="6" key="1">
    <citation type="submission" date="2021-01" db="UniProtKB">
        <authorList>
            <consortium name="EnsemblMetazoa"/>
        </authorList>
    </citation>
    <scope>IDENTIFICATION</scope>
</reference>
<dbReference type="RefSeq" id="XP_066924323.1">
    <property type="nucleotide sequence ID" value="XM_067068222.1"/>
</dbReference>
<feature type="region of interest" description="Disordered" evidence="3">
    <location>
        <begin position="285"/>
        <end position="345"/>
    </location>
</feature>
<evidence type="ECO:0000256" key="2">
    <source>
        <dbReference type="SAM" id="Coils"/>
    </source>
</evidence>
<feature type="compositionally biased region" description="Acidic residues" evidence="3">
    <location>
        <begin position="326"/>
        <end position="337"/>
    </location>
</feature>
<evidence type="ECO:0000313" key="7">
    <source>
        <dbReference type="Proteomes" id="UP000594262"/>
    </source>
</evidence>
<keyword evidence="7" id="KW-1185">Reference proteome</keyword>
<evidence type="ECO:0000256" key="1">
    <source>
        <dbReference type="ARBA" id="ARBA00006438"/>
    </source>
</evidence>
<name>A0A7M5X9M5_9CNID</name>
<evidence type="ECO:0000259" key="5">
    <source>
        <dbReference type="Pfam" id="PF21674"/>
    </source>
</evidence>
<comment type="similarity">
    <text evidence="1">Belongs to the CCDC22 family.</text>
</comment>
<accession>A0A7M5X9M5</accession>
<dbReference type="InterPro" id="IPR008530">
    <property type="entry name" value="CCDC22"/>
</dbReference>
<dbReference type="GO" id="GO:0097602">
    <property type="term" value="F:cullin family protein binding"/>
    <property type="evidence" value="ECO:0007669"/>
    <property type="project" value="TreeGrafter"/>
</dbReference>
<dbReference type="Pfam" id="PF21674">
    <property type="entry name" value="CCDC22_N"/>
    <property type="match status" value="1"/>
</dbReference>
<keyword evidence="2" id="KW-0175">Coiled coil</keyword>
<evidence type="ECO:0000256" key="3">
    <source>
        <dbReference type="SAM" id="MobiDB-lite"/>
    </source>
</evidence>
<dbReference type="InterPro" id="IPR048349">
    <property type="entry name" value="CCDC22_N"/>
</dbReference>
<evidence type="ECO:0000259" key="4">
    <source>
        <dbReference type="Pfam" id="PF05667"/>
    </source>
</evidence>
<dbReference type="InterPro" id="IPR048348">
    <property type="entry name" value="CCDC22_CC"/>
</dbReference>
<organism evidence="6 7">
    <name type="scientific">Clytia hemisphaerica</name>
    <dbReference type="NCBI Taxonomy" id="252671"/>
    <lineage>
        <taxon>Eukaryota</taxon>
        <taxon>Metazoa</taxon>
        <taxon>Cnidaria</taxon>
        <taxon>Hydrozoa</taxon>
        <taxon>Hydroidolina</taxon>
        <taxon>Leptothecata</taxon>
        <taxon>Obeliida</taxon>
        <taxon>Clytiidae</taxon>
        <taxon>Clytia</taxon>
    </lineage>
</organism>
<sequence length="640" mass="74454">MDEVDKIIIHTLRQIGCDISDAVVTIREFSVELVVQAASKCLFTISEQYNIPSALPPSMSAKFRIGSSLAAACQDLGYKGEIGYQTFLYANEHELRKVMMFLIEKLPKESGETIDEPLGKGVLLNRRIAAELKKQLSFPWTPAYCKKRNMMNSSNNNWFLQGTSSFNPVNTCQLQYPIGMSNPKKISKEDKEAFGQMKYICNQPINSRDLYASLAEENSCLVAKEREWEKEWNQSGIMSRLTEQEYKNQKRERLLKKIKEKLRYNVENETLSNVASGTKLNDLLDAMSGKNNQKSGKGSRFTHAEKLQFAPDEEVVAARTQQKKEEEEEAQQETEEERQEKREKEIDDLRNQLNELTERFENTQITIKQLTAQKQQMDEQSVKMETSNKDAENAYRVKKKTFDLLPESEENLNKLMQLVENSSQKLVTLNEQWEKHRAPLIQKYRELKEQSKNRQSEVETRIEQIRVLREKMKSVTDDTRDKEEMLKQLVSEYESLSKDVNRSSYTKRILDIVASIKKQREQIAKILLDTKTLQKDINFLTGKLDRTFTVTDELIFKDAKRNEFSRKAYKLLANLHETFGNLVQTVEETGLIMRETRDLEEQVDNINEDEIHQNLTKISKDLKQIKEENSEMISKLKSRK</sequence>
<feature type="domain" description="CCDC22 coiled-coil" evidence="4">
    <location>
        <begin position="126"/>
        <end position="608"/>
    </location>
</feature>
<dbReference type="AlphaFoldDB" id="A0A7M5X9M5"/>
<evidence type="ECO:0000313" key="6">
    <source>
        <dbReference type="EnsemblMetazoa" id="CLYHEMP019682.1"/>
    </source>
</evidence>
<dbReference type="OrthoDB" id="10266736at2759"/>
<feature type="domain" description="CCDC22 N-terminal" evidence="5">
    <location>
        <begin position="1"/>
        <end position="107"/>
    </location>
</feature>
<protein>
    <recommendedName>
        <fullName evidence="8">Coiled-coil domain-containing protein 22 homolog</fullName>
    </recommendedName>
</protein>
<dbReference type="EnsemblMetazoa" id="CLYHEMT019682.1">
    <property type="protein sequence ID" value="CLYHEMP019682.1"/>
    <property type="gene ID" value="CLYHEMG019682"/>
</dbReference>
<dbReference type="Proteomes" id="UP000594262">
    <property type="component" value="Unplaced"/>
</dbReference>